<protein>
    <submittedName>
        <fullName evidence="1">Uncharacterized protein</fullName>
    </submittedName>
</protein>
<reference evidence="2" key="1">
    <citation type="journal article" date="2019" name="Int. J. Syst. Evol. Microbiol.">
        <title>The Global Catalogue of Microorganisms (GCM) 10K type strain sequencing project: providing services to taxonomists for standard genome sequencing and annotation.</title>
        <authorList>
            <consortium name="The Broad Institute Genomics Platform"/>
            <consortium name="The Broad Institute Genome Sequencing Center for Infectious Disease"/>
            <person name="Wu L."/>
            <person name="Ma J."/>
        </authorList>
    </citation>
    <scope>NUCLEOTIDE SEQUENCE [LARGE SCALE GENOMIC DNA]</scope>
    <source>
        <strain evidence="2">KCTC 33792</strain>
    </source>
</reference>
<gene>
    <name evidence="1" type="ORF">ACFSUB_01985</name>
</gene>
<dbReference type="EMBL" id="JBHUML010000002">
    <property type="protein sequence ID" value="MFD2704223.1"/>
    <property type="molecule type" value="Genomic_DNA"/>
</dbReference>
<evidence type="ECO:0000313" key="1">
    <source>
        <dbReference type="EMBL" id="MFD2704223.1"/>
    </source>
</evidence>
<name>A0ABW5SX19_9BACI</name>
<dbReference type="Proteomes" id="UP001597520">
    <property type="component" value="Unassembled WGS sequence"/>
</dbReference>
<proteinExistence type="predicted"/>
<evidence type="ECO:0000313" key="2">
    <source>
        <dbReference type="Proteomes" id="UP001597520"/>
    </source>
</evidence>
<comment type="caution">
    <text evidence="1">The sequence shown here is derived from an EMBL/GenBank/DDBJ whole genome shotgun (WGS) entry which is preliminary data.</text>
</comment>
<sequence>MIDFNIEEVYKDDDIVKYRISWRFGDEWKEKWVTYSREDAEKGENGKEG</sequence>
<dbReference type="RefSeq" id="WP_380711512.1">
    <property type="nucleotide sequence ID" value="NZ_JBHUML010000002.1"/>
</dbReference>
<keyword evidence="2" id="KW-1185">Reference proteome</keyword>
<accession>A0ABW5SX19</accession>
<organism evidence="1 2">
    <name type="scientific">Salibacterium lacus</name>
    <dbReference type="NCBI Taxonomy" id="1898109"/>
    <lineage>
        <taxon>Bacteria</taxon>
        <taxon>Bacillati</taxon>
        <taxon>Bacillota</taxon>
        <taxon>Bacilli</taxon>
        <taxon>Bacillales</taxon>
        <taxon>Bacillaceae</taxon>
    </lineage>
</organism>